<dbReference type="EMBL" id="NDHI03003514">
    <property type="protein sequence ID" value="PNJ29786.1"/>
    <property type="molecule type" value="Genomic_DNA"/>
</dbReference>
<feature type="non-terminal residue" evidence="2">
    <location>
        <position position="67"/>
    </location>
</feature>
<sequence>MAETDPKTVQDLTSVVREGCEGPRPRPSRAAPGQALLDRGAPTAAARGVCRGPVSGSVSGRGSRPPR</sequence>
<evidence type="ECO:0000313" key="2">
    <source>
        <dbReference type="EMBL" id="PNJ29786.1"/>
    </source>
</evidence>
<accession>A0A2J8T9Y5</accession>
<evidence type="ECO:0000256" key="1">
    <source>
        <dbReference type="SAM" id="MobiDB-lite"/>
    </source>
</evidence>
<reference evidence="2" key="1">
    <citation type="submission" date="2017-12" db="EMBL/GenBank/DDBJ databases">
        <title>High-resolution comparative analysis of great ape genomes.</title>
        <authorList>
            <person name="Pollen A."/>
            <person name="Hastie A."/>
            <person name="Hormozdiari F."/>
            <person name="Dougherty M."/>
            <person name="Liu R."/>
            <person name="Chaisson M."/>
            <person name="Hoppe E."/>
            <person name="Hill C."/>
            <person name="Pang A."/>
            <person name="Hillier L."/>
            <person name="Baker C."/>
            <person name="Armstrong J."/>
            <person name="Shendure J."/>
            <person name="Paten B."/>
            <person name="Wilson R."/>
            <person name="Chao H."/>
            <person name="Schneider V."/>
            <person name="Ventura M."/>
            <person name="Kronenberg Z."/>
            <person name="Murali S."/>
            <person name="Gordon D."/>
            <person name="Cantsilieris S."/>
            <person name="Munson K."/>
            <person name="Nelson B."/>
            <person name="Raja A."/>
            <person name="Underwood J."/>
            <person name="Diekhans M."/>
            <person name="Fiddes I."/>
            <person name="Haussler D."/>
            <person name="Eichler E."/>
        </authorList>
    </citation>
    <scope>NUCLEOTIDE SEQUENCE [LARGE SCALE GENOMIC DNA]</scope>
    <source>
        <strain evidence="2">Susie</strain>
    </source>
</reference>
<gene>
    <name evidence="2" type="ORF">CR201_G0036834</name>
</gene>
<protein>
    <submittedName>
        <fullName evidence="2">HSBP1 isoform 4</fullName>
    </submittedName>
</protein>
<name>A0A2J8T9Y5_PONAB</name>
<feature type="compositionally biased region" description="Low complexity" evidence="1">
    <location>
        <begin position="47"/>
        <end position="67"/>
    </location>
</feature>
<feature type="region of interest" description="Disordered" evidence="1">
    <location>
        <begin position="1"/>
        <end position="67"/>
    </location>
</feature>
<proteinExistence type="predicted"/>
<dbReference type="AlphaFoldDB" id="A0A2J8T9Y5"/>
<organism evidence="2">
    <name type="scientific">Pongo abelii</name>
    <name type="common">Sumatran orangutan</name>
    <name type="synonym">Pongo pygmaeus abelii</name>
    <dbReference type="NCBI Taxonomy" id="9601"/>
    <lineage>
        <taxon>Eukaryota</taxon>
        <taxon>Metazoa</taxon>
        <taxon>Chordata</taxon>
        <taxon>Craniata</taxon>
        <taxon>Vertebrata</taxon>
        <taxon>Euteleostomi</taxon>
        <taxon>Mammalia</taxon>
        <taxon>Eutheria</taxon>
        <taxon>Euarchontoglires</taxon>
        <taxon>Primates</taxon>
        <taxon>Haplorrhini</taxon>
        <taxon>Catarrhini</taxon>
        <taxon>Hominidae</taxon>
        <taxon>Pongo</taxon>
    </lineage>
</organism>
<comment type="caution">
    <text evidence="2">The sequence shown here is derived from an EMBL/GenBank/DDBJ whole genome shotgun (WGS) entry which is preliminary data.</text>
</comment>